<sequence>MRTTGRLDKEKLNQPVHRRSVKADRVRHADTKHSRVRLDSYTSTAHVCTIAQILPLFILRRKRYTHKSVSDSDRNIKYVSRNEPSLSGAQEPNHFHCNPARRSARLSQPVGLAQWVRAGVRRSARQLKSATVTYRHPLATRHRHDPAAAGNGDLLRHHSCRGPCGRPDCPGRRPLGRTTHHRHPRLLVSDAGKFLHVISKIESKYLRFRQTIFRASVTINIVNRAKQAEIKLNRQQ</sequence>
<proteinExistence type="predicted"/>
<comment type="caution">
    <text evidence="2">The sequence shown here is derived from an EMBL/GenBank/DDBJ whole genome shotgun (WGS) entry which is preliminary data.</text>
</comment>
<dbReference type="AlphaFoldDB" id="A0A8S3W078"/>
<accession>A0A8S3W078</accession>
<gene>
    <name evidence="2" type="ORF">PAPOLLO_LOCUS31</name>
</gene>
<dbReference type="Proteomes" id="UP000691718">
    <property type="component" value="Unassembled WGS sequence"/>
</dbReference>
<dbReference type="OrthoDB" id="7449537at2759"/>
<name>A0A8S3W078_PARAO</name>
<evidence type="ECO:0000313" key="2">
    <source>
        <dbReference type="EMBL" id="CAG4929480.1"/>
    </source>
</evidence>
<feature type="region of interest" description="Disordered" evidence="1">
    <location>
        <begin position="1"/>
        <end position="29"/>
    </location>
</feature>
<dbReference type="EMBL" id="CAJQZP010000001">
    <property type="protein sequence ID" value="CAG4929480.1"/>
    <property type="molecule type" value="Genomic_DNA"/>
</dbReference>
<keyword evidence="3" id="KW-1185">Reference proteome</keyword>
<evidence type="ECO:0000313" key="3">
    <source>
        <dbReference type="Proteomes" id="UP000691718"/>
    </source>
</evidence>
<evidence type="ECO:0000256" key="1">
    <source>
        <dbReference type="SAM" id="MobiDB-lite"/>
    </source>
</evidence>
<organism evidence="2 3">
    <name type="scientific">Parnassius apollo</name>
    <name type="common">Apollo butterfly</name>
    <name type="synonym">Papilio apollo</name>
    <dbReference type="NCBI Taxonomy" id="110799"/>
    <lineage>
        <taxon>Eukaryota</taxon>
        <taxon>Metazoa</taxon>
        <taxon>Ecdysozoa</taxon>
        <taxon>Arthropoda</taxon>
        <taxon>Hexapoda</taxon>
        <taxon>Insecta</taxon>
        <taxon>Pterygota</taxon>
        <taxon>Neoptera</taxon>
        <taxon>Endopterygota</taxon>
        <taxon>Lepidoptera</taxon>
        <taxon>Glossata</taxon>
        <taxon>Ditrysia</taxon>
        <taxon>Papilionoidea</taxon>
        <taxon>Papilionidae</taxon>
        <taxon>Parnassiinae</taxon>
        <taxon>Parnassini</taxon>
        <taxon>Parnassius</taxon>
        <taxon>Parnassius</taxon>
    </lineage>
</organism>
<reference evidence="2" key="1">
    <citation type="submission" date="2021-04" db="EMBL/GenBank/DDBJ databases">
        <authorList>
            <person name="Tunstrom K."/>
        </authorList>
    </citation>
    <scope>NUCLEOTIDE SEQUENCE</scope>
</reference>
<protein>
    <submittedName>
        <fullName evidence="2">(apollo) hypothetical protein</fullName>
    </submittedName>
</protein>
<feature type="compositionally biased region" description="Basic and acidic residues" evidence="1">
    <location>
        <begin position="1"/>
        <end position="12"/>
    </location>
</feature>